<proteinExistence type="predicted"/>
<dbReference type="SUPFAM" id="SSF55781">
    <property type="entry name" value="GAF domain-like"/>
    <property type="match status" value="1"/>
</dbReference>
<dbReference type="EMBL" id="JBBPCC010000005">
    <property type="protein sequence ID" value="MEK8128228.1"/>
    <property type="molecule type" value="Genomic_DNA"/>
</dbReference>
<dbReference type="SMART" id="SM00421">
    <property type="entry name" value="HTH_LUXR"/>
    <property type="match status" value="1"/>
</dbReference>
<sequence length="407" mass="44563">MGASTYEIVRRDIEAAGARSASSREYRTALIRQLRQALPIEAACCTVVDPATLLSTGAVTEDRVEAMHDRLFENEYLEEDYNKYARLAASPEHTATLSGATQGLPERSLRYRDILRPEGFGDELRAALVSDGVCWGFLTLFRRLEDGLFREEERQYVCSLVPVMAQGLRKQCLTLSAEEPEKMTMDTGLLVLSGSLNTLLSNEAGDYWLGQLRHWERISSPTLPRPIRAVASRARSGLLPQSDGIGRLEAPPGTSPSSPAMAASVPSETAVAPAPPRVCIRTPHGQFLSIRASVLSGGSGQVQQLGIWVEQAKPGEILPLLAEAYGLSPREKQILGKLLQGFSTKELAEALHISAYTVQDHMKSIFIKTGTASRRELVWPLLSRYSLPYGQEEEAGRGATDSRLPLC</sequence>
<dbReference type="PANTHER" id="PTHR44688:SF16">
    <property type="entry name" value="DNA-BINDING TRANSCRIPTIONAL ACTIVATOR DEVR_DOSR"/>
    <property type="match status" value="1"/>
</dbReference>
<dbReference type="InterPro" id="IPR036388">
    <property type="entry name" value="WH-like_DNA-bd_sf"/>
</dbReference>
<feature type="domain" description="HTH luxR-type" evidence="5">
    <location>
        <begin position="320"/>
        <end position="385"/>
    </location>
</feature>
<feature type="compositionally biased region" description="Low complexity" evidence="4">
    <location>
        <begin position="250"/>
        <end position="262"/>
    </location>
</feature>
<feature type="region of interest" description="Disordered" evidence="4">
    <location>
        <begin position="239"/>
        <end position="262"/>
    </location>
</feature>
<evidence type="ECO:0000313" key="6">
    <source>
        <dbReference type="EMBL" id="MEK8128228.1"/>
    </source>
</evidence>
<accession>A0ABU9DH76</accession>
<dbReference type="PROSITE" id="PS50043">
    <property type="entry name" value="HTH_LUXR_2"/>
    <property type="match status" value="1"/>
</dbReference>
<dbReference type="InterPro" id="IPR000792">
    <property type="entry name" value="Tscrpt_reg_LuxR_C"/>
</dbReference>
<keyword evidence="3" id="KW-0804">Transcription</keyword>
<dbReference type="Proteomes" id="UP001469365">
    <property type="component" value="Unassembled WGS sequence"/>
</dbReference>
<evidence type="ECO:0000256" key="4">
    <source>
        <dbReference type="SAM" id="MobiDB-lite"/>
    </source>
</evidence>
<evidence type="ECO:0000256" key="3">
    <source>
        <dbReference type="ARBA" id="ARBA00023163"/>
    </source>
</evidence>
<keyword evidence="1" id="KW-0805">Transcription regulation</keyword>
<protein>
    <submittedName>
        <fullName evidence="6">Helix-turn-helix transcriptional regulator</fullName>
    </submittedName>
</protein>
<evidence type="ECO:0000259" key="5">
    <source>
        <dbReference type="PROSITE" id="PS50043"/>
    </source>
</evidence>
<dbReference type="PANTHER" id="PTHR44688">
    <property type="entry name" value="DNA-BINDING TRANSCRIPTIONAL ACTIVATOR DEVR_DOSR"/>
    <property type="match status" value="1"/>
</dbReference>
<dbReference type="CDD" id="cd06170">
    <property type="entry name" value="LuxR_C_like"/>
    <property type="match status" value="1"/>
</dbReference>
<dbReference type="PRINTS" id="PR00038">
    <property type="entry name" value="HTHLUXR"/>
</dbReference>
<evidence type="ECO:0000256" key="2">
    <source>
        <dbReference type="ARBA" id="ARBA00023125"/>
    </source>
</evidence>
<comment type="caution">
    <text evidence="6">The sequence shown here is derived from an EMBL/GenBank/DDBJ whole genome shotgun (WGS) entry which is preliminary data.</text>
</comment>
<keyword evidence="2" id="KW-0238">DNA-binding</keyword>
<name>A0ABU9DH76_9BACL</name>
<dbReference type="RefSeq" id="WP_341415297.1">
    <property type="nucleotide sequence ID" value="NZ_JBBPCC010000005.1"/>
</dbReference>
<dbReference type="SUPFAM" id="SSF46894">
    <property type="entry name" value="C-terminal effector domain of the bipartite response regulators"/>
    <property type="match status" value="1"/>
</dbReference>
<keyword evidence="7" id="KW-1185">Reference proteome</keyword>
<dbReference type="InterPro" id="IPR016032">
    <property type="entry name" value="Sig_transdc_resp-reg_C-effctor"/>
</dbReference>
<dbReference type="Gene3D" id="1.10.10.10">
    <property type="entry name" value="Winged helix-like DNA-binding domain superfamily/Winged helix DNA-binding domain"/>
    <property type="match status" value="1"/>
</dbReference>
<reference evidence="6 7" key="1">
    <citation type="submission" date="2024-04" db="EMBL/GenBank/DDBJ databases">
        <title>draft genome sequnece of Paenibacillus filicis.</title>
        <authorList>
            <person name="Kim D.-U."/>
        </authorList>
    </citation>
    <scope>NUCLEOTIDE SEQUENCE [LARGE SCALE GENOMIC DNA]</scope>
    <source>
        <strain evidence="6 7">KACC14197</strain>
    </source>
</reference>
<evidence type="ECO:0000256" key="1">
    <source>
        <dbReference type="ARBA" id="ARBA00023015"/>
    </source>
</evidence>
<gene>
    <name evidence="6" type="ORF">WMW72_09970</name>
</gene>
<organism evidence="6 7">
    <name type="scientific">Paenibacillus filicis</name>
    <dbReference type="NCBI Taxonomy" id="669464"/>
    <lineage>
        <taxon>Bacteria</taxon>
        <taxon>Bacillati</taxon>
        <taxon>Bacillota</taxon>
        <taxon>Bacilli</taxon>
        <taxon>Bacillales</taxon>
        <taxon>Paenibacillaceae</taxon>
        <taxon>Paenibacillus</taxon>
    </lineage>
</organism>
<evidence type="ECO:0000313" key="7">
    <source>
        <dbReference type="Proteomes" id="UP001469365"/>
    </source>
</evidence>
<dbReference type="Pfam" id="PF00196">
    <property type="entry name" value="GerE"/>
    <property type="match status" value="1"/>
</dbReference>